<dbReference type="PANTHER" id="PTHR11728:SF1">
    <property type="entry name" value="GLYCEROL-3-PHOSPHATE DEHYDROGENASE [NAD(+)] 2, CHLOROPLASTIC"/>
    <property type="match status" value="1"/>
</dbReference>
<comment type="pathway">
    <text evidence="13">Membrane lipid metabolism; glycerophospholipid metabolism.</text>
</comment>
<comment type="function">
    <text evidence="13">Catalyzes the reduction of the glycolytic intermediate dihydroxyacetone phosphate (DHAP) to sn-glycerol 3-phosphate (G3P), the key precursor for phospholipid synthesis.</text>
</comment>
<dbReference type="InterPro" id="IPR006109">
    <property type="entry name" value="G3P_DH_NAD-dep_C"/>
</dbReference>
<dbReference type="PANTHER" id="PTHR11728">
    <property type="entry name" value="GLYCEROL-3-PHOSPHATE DEHYDROGENASE"/>
    <property type="match status" value="1"/>
</dbReference>
<evidence type="ECO:0000256" key="16">
    <source>
        <dbReference type="PIRSR" id="PIRSR000114-3"/>
    </source>
</evidence>
<keyword evidence="21" id="KW-1185">Reference proteome</keyword>
<dbReference type="Gene3D" id="1.10.1040.10">
    <property type="entry name" value="N-(1-d-carboxylethyl)-l-norvaline Dehydrogenase, domain 2"/>
    <property type="match status" value="1"/>
</dbReference>
<dbReference type="GO" id="GO:0005975">
    <property type="term" value="P:carbohydrate metabolic process"/>
    <property type="evidence" value="ECO:0007669"/>
    <property type="project" value="InterPro"/>
</dbReference>
<keyword evidence="13" id="KW-0963">Cytoplasm</keyword>
<evidence type="ECO:0000256" key="12">
    <source>
        <dbReference type="ARBA" id="ARBA00080511"/>
    </source>
</evidence>
<dbReference type="GO" id="GO:0005829">
    <property type="term" value="C:cytosol"/>
    <property type="evidence" value="ECO:0007669"/>
    <property type="project" value="TreeGrafter"/>
</dbReference>
<dbReference type="GO" id="GO:0008654">
    <property type="term" value="P:phospholipid biosynthetic process"/>
    <property type="evidence" value="ECO:0007669"/>
    <property type="project" value="UniProtKB-KW"/>
</dbReference>
<feature type="binding site" evidence="13">
    <location>
        <position position="50"/>
    </location>
    <ligand>
        <name>NADPH</name>
        <dbReference type="ChEBI" id="CHEBI:57783"/>
    </ligand>
</feature>
<keyword evidence="5 13" id="KW-0520">NAD</keyword>
<dbReference type="RefSeq" id="WP_211144429.1">
    <property type="nucleotide sequence ID" value="NZ_JAEEGB010000037.1"/>
</dbReference>
<keyword evidence="13" id="KW-0547">Nucleotide-binding</keyword>
<dbReference type="Pfam" id="PF01210">
    <property type="entry name" value="NAD_Gly3P_dh_N"/>
    <property type="match status" value="1"/>
</dbReference>
<feature type="binding site" evidence="13">
    <location>
        <position position="139"/>
    </location>
    <ligand>
        <name>NADPH</name>
        <dbReference type="ChEBI" id="CHEBI:57783"/>
    </ligand>
</feature>
<feature type="binding site" evidence="13">
    <location>
        <position position="190"/>
    </location>
    <ligand>
        <name>sn-glycerol 3-phosphate</name>
        <dbReference type="ChEBI" id="CHEBI:57597"/>
    </ligand>
</feature>
<comment type="caution">
    <text evidence="20">The sequence shown here is derived from an EMBL/GenBank/DDBJ whole genome shotgun (WGS) entry which is preliminary data.</text>
</comment>
<dbReference type="InterPro" id="IPR011128">
    <property type="entry name" value="G3P_DH_NAD-dep_N"/>
</dbReference>
<dbReference type="GO" id="GO:0006650">
    <property type="term" value="P:glycerophospholipid metabolic process"/>
    <property type="evidence" value="ECO:0007669"/>
    <property type="project" value="UniProtKB-UniRule"/>
</dbReference>
<evidence type="ECO:0000256" key="3">
    <source>
        <dbReference type="ARBA" id="ARBA00022857"/>
    </source>
</evidence>
<evidence type="ECO:0000256" key="2">
    <source>
        <dbReference type="ARBA" id="ARBA00022516"/>
    </source>
</evidence>
<feature type="binding site" evidence="13">
    <location>
        <position position="12"/>
    </location>
    <ligand>
        <name>NADPH</name>
        <dbReference type="ChEBI" id="CHEBI:57783"/>
    </ligand>
</feature>
<dbReference type="FunFam" id="3.40.50.720:FF:000019">
    <property type="entry name" value="Glycerol-3-phosphate dehydrogenase [NAD(P)+]"/>
    <property type="match status" value="1"/>
</dbReference>
<evidence type="ECO:0000256" key="7">
    <source>
        <dbReference type="ARBA" id="ARBA00023209"/>
    </source>
</evidence>
<evidence type="ECO:0000259" key="18">
    <source>
        <dbReference type="Pfam" id="PF01210"/>
    </source>
</evidence>
<feature type="binding site" evidence="15">
    <location>
        <position position="107"/>
    </location>
    <ligand>
        <name>substrate</name>
    </ligand>
</feature>
<dbReference type="InterPro" id="IPR013328">
    <property type="entry name" value="6PGD_dom2"/>
</dbReference>
<comment type="catalytic activity">
    <reaction evidence="9">
        <text>sn-glycerol 3-phosphate + NADP(+) = dihydroxyacetone phosphate + NADPH + H(+)</text>
        <dbReference type="Rhea" id="RHEA:11096"/>
        <dbReference type="ChEBI" id="CHEBI:15378"/>
        <dbReference type="ChEBI" id="CHEBI:57597"/>
        <dbReference type="ChEBI" id="CHEBI:57642"/>
        <dbReference type="ChEBI" id="CHEBI:57783"/>
        <dbReference type="ChEBI" id="CHEBI:58349"/>
        <dbReference type="EC" id="1.1.1.94"/>
    </reaction>
    <physiologicalReaction direction="right-to-left" evidence="9">
        <dbReference type="Rhea" id="RHEA:11098"/>
    </physiologicalReaction>
</comment>
<feature type="binding site" evidence="13">
    <location>
        <position position="280"/>
    </location>
    <ligand>
        <name>NADPH</name>
        <dbReference type="ChEBI" id="CHEBI:57783"/>
    </ligand>
</feature>
<feature type="binding site" evidence="13">
    <location>
        <position position="253"/>
    </location>
    <ligand>
        <name>sn-glycerol 3-phosphate</name>
        <dbReference type="ChEBI" id="CHEBI:57597"/>
    </ligand>
</feature>
<dbReference type="EMBL" id="JAEEGB010000037">
    <property type="protein sequence ID" value="MBI6875068.1"/>
    <property type="molecule type" value="Genomic_DNA"/>
</dbReference>
<dbReference type="Proteomes" id="UP000622687">
    <property type="component" value="Unassembled WGS sequence"/>
</dbReference>
<feature type="binding site" evidence="13">
    <location>
        <position position="278"/>
    </location>
    <ligand>
        <name>NADPH</name>
        <dbReference type="ChEBI" id="CHEBI:57783"/>
    </ligand>
</feature>
<comment type="similarity">
    <text evidence="1 13 17">Belongs to the NAD-dependent glycerol-3-phosphate dehydrogenase family.</text>
</comment>
<feature type="binding site" evidence="13">
    <location>
        <position position="107"/>
    </location>
    <ligand>
        <name>sn-glycerol 3-phosphate</name>
        <dbReference type="ChEBI" id="CHEBI:57597"/>
    </ligand>
</feature>
<feature type="binding site" evidence="16">
    <location>
        <position position="254"/>
    </location>
    <ligand>
        <name>NAD(+)</name>
        <dbReference type="ChEBI" id="CHEBI:57540"/>
    </ligand>
</feature>
<feature type="binding site" evidence="16">
    <location>
        <begin position="9"/>
        <end position="14"/>
    </location>
    <ligand>
        <name>NAD(+)</name>
        <dbReference type="ChEBI" id="CHEBI:57540"/>
    </ligand>
</feature>
<keyword evidence="6 13" id="KW-0443">Lipid metabolism</keyword>
<name>A0A934M6X3_9CLOT</name>
<evidence type="ECO:0000256" key="14">
    <source>
        <dbReference type="PIRSR" id="PIRSR000114-1"/>
    </source>
</evidence>
<keyword evidence="4 13" id="KW-0560">Oxidoreductase</keyword>
<dbReference type="GO" id="GO:0046168">
    <property type="term" value="P:glycerol-3-phosphate catabolic process"/>
    <property type="evidence" value="ECO:0007669"/>
    <property type="project" value="InterPro"/>
</dbReference>
<dbReference type="PROSITE" id="PS00957">
    <property type="entry name" value="NAD_G3PDH"/>
    <property type="match status" value="1"/>
</dbReference>
<evidence type="ECO:0000256" key="10">
    <source>
        <dbReference type="ARBA" id="ARBA00066687"/>
    </source>
</evidence>
<feature type="binding site" evidence="13">
    <location>
        <position position="107"/>
    </location>
    <ligand>
        <name>NADPH</name>
        <dbReference type="ChEBI" id="CHEBI:57783"/>
    </ligand>
</feature>
<evidence type="ECO:0000256" key="8">
    <source>
        <dbReference type="ARBA" id="ARBA00023264"/>
    </source>
</evidence>
<dbReference type="InterPro" id="IPR008927">
    <property type="entry name" value="6-PGluconate_DH-like_C_sf"/>
</dbReference>
<dbReference type="NCBIfam" id="NF000941">
    <property type="entry name" value="PRK00094.1-3"/>
    <property type="match status" value="1"/>
</dbReference>
<dbReference type="GO" id="GO:0046167">
    <property type="term" value="P:glycerol-3-phosphate biosynthetic process"/>
    <property type="evidence" value="ECO:0007669"/>
    <property type="project" value="UniProtKB-UniRule"/>
</dbReference>
<feature type="binding site" evidence="15">
    <location>
        <begin position="254"/>
        <end position="255"/>
    </location>
    <ligand>
        <name>substrate</name>
    </ligand>
</feature>
<evidence type="ECO:0000256" key="1">
    <source>
        <dbReference type="ARBA" id="ARBA00011009"/>
    </source>
</evidence>
<evidence type="ECO:0000259" key="19">
    <source>
        <dbReference type="Pfam" id="PF07479"/>
    </source>
</evidence>
<dbReference type="PIRSF" id="PIRSF000114">
    <property type="entry name" value="Glycerol-3-P_dh"/>
    <property type="match status" value="1"/>
</dbReference>
<keyword evidence="7 13" id="KW-0594">Phospholipid biosynthesis</keyword>
<feature type="domain" description="Glycerol-3-phosphate dehydrogenase NAD-dependent N-terminal" evidence="18">
    <location>
        <begin position="5"/>
        <end position="159"/>
    </location>
</feature>
<feature type="binding site" evidence="13">
    <location>
        <position position="254"/>
    </location>
    <ligand>
        <name>NADPH</name>
        <dbReference type="ChEBI" id="CHEBI:57783"/>
    </ligand>
</feature>
<feature type="binding site" evidence="13">
    <location>
        <position position="34"/>
    </location>
    <ligand>
        <name>NADPH</name>
        <dbReference type="ChEBI" id="CHEBI:57783"/>
    </ligand>
</feature>
<dbReference type="EC" id="1.1.1.94" evidence="10 13"/>
<protein>
    <recommendedName>
        <fullName evidence="11 13">Glycerol-3-phosphate dehydrogenase [NAD(P)+]</fullName>
        <ecNumber evidence="10 13">1.1.1.94</ecNumber>
    </recommendedName>
    <alternativeName>
        <fullName evidence="13">NAD(P)(+)-dependent glycerol-3-phosphate dehydrogenase</fullName>
    </alternativeName>
    <alternativeName>
        <fullName evidence="12 13">NAD(P)H-dependent dihydroxyacetone-phosphate reductase</fullName>
    </alternativeName>
</protein>
<accession>A0A934M6X3</accession>
<dbReference type="NCBIfam" id="NF000942">
    <property type="entry name" value="PRK00094.1-4"/>
    <property type="match status" value="1"/>
</dbReference>
<comment type="catalytic activity">
    <reaction evidence="13">
        <text>sn-glycerol 3-phosphate + NAD(+) = dihydroxyacetone phosphate + NADH + H(+)</text>
        <dbReference type="Rhea" id="RHEA:11092"/>
        <dbReference type="ChEBI" id="CHEBI:15378"/>
        <dbReference type="ChEBI" id="CHEBI:57540"/>
        <dbReference type="ChEBI" id="CHEBI:57597"/>
        <dbReference type="ChEBI" id="CHEBI:57642"/>
        <dbReference type="ChEBI" id="CHEBI:57945"/>
        <dbReference type="EC" id="1.1.1.94"/>
    </reaction>
</comment>
<feature type="binding site" evidence="13">
    <location>
        <position position="254"/>
    </location>
    <ligand>
        <name>sn-glycerol 3-phosphate</name>
        <dbReference type="ChEBI" id="CHEBI:57597"/>
    </ligand>
</feature>
<feature type="binding site" evidence="13">
    <location>
        <position position="135"/>
    </location>
    <ligand>
        <name>sn-glycerol 3-phosphate</name>
        <dbReference type="ChEBI" id="CHEBI:57597"/>
    </ligand>
</feature>
<evidence type="ECO:0000256" key="5">
    <source>
        <dbReference type="ARBA" id="ARBA00023027"/>
    </source>
</evidence>
<evidence type="ECO:0000313" key="20">
    <source>
        <dbReference type="EMBL" id="MBI6875068.1"/>
    </source>
</evidence>
<evidence type="ECO:0000313" key="21">
    <source>
        <dbReference type="Proteomes" id="UP000622687"/>
    </source>
</evidence>
<dbReference type="NCBIfam" id="NF000940">
    <property type="entry name" value="PRK00094.1-2"/>
    <property type="match status" value="1"/>
</dbReference>
<feature type="binding site" evidence="13">
    <location>
        <position position="33"/>
    </location>
    <ligand>
        <name>NADPH</name>
        <dbReference type="ChEBI" id="CHEBI:57783"/>
    </ligand>
</feature>
<comment type="subcellular location">
    <subcellularLocation>
        <location evidence="13">Cytoplasm</location>
    </subcellularLocation>
</comment>
<evidence type="ECO:0000256" key="4">
    <source>
        <dbReference type="ARBA" id="ARBA00023002"/>
    </source>
</evidence>
<organism evidence="20 21">
    <name type="scientific">Clostridium aciditolerans</name>
    <dbReference type="NCBI Taxonomy" id="339861"/>
    <lineage>
        <taxon>Bacteria</taxon>
        <taxon>Bacillati</taxon>
        <taxon>Bacillota</taxon>
        <taxon>Clostridia</taxon>
        <taxon>Eubacteriales</taxon>
        <taxon>Clostridiaceae</taxon>
        <taxon>Clostridium</taxon>
    </lineage>
</organism>
<evidence type="ECO:0000256" key="9">
    <source>
        <dbReference type="ARBA" id="ARBA00052716"/>
    </source>
</evidence>
<evidence type="ECO:0000256" key="13">
    <source>
        <dbReference type="HAMAP-Rule" id="MF_00394"/>
    </source>
</evidence>
<dbReference type="PRINTS" id="PR00077">
    <property type="entry name" value="GPDHDRGNASE"/>
</dbReference>
<feature type="binding site" evidence="13">
    <location>
        <position position="13"/>
    </location>
    <ligand>
        <name>NADPH</name>
        <dbReference type="ChEBI" id="CHEBI:57783"/>
    </ligand>
</feature>
<gene>
    <name evidence="13" type="primary">gpsA</name>
    <name evidence="20" type="ORF">I6U51_20555</name>
</gene>
<dbReference type="FunFam" id="1.10.1040.10:FF:000001">
    <property type="entry name" value="Glycerol-3-phosphate dehydrogenase [NAD(P)+]"/>
    <property type="match status" value="1"/>
</dbReference>
<dbReference type="HAMAP" id="MF_00394">
    <property type="entry name" value="NAD_Glyc3P_dehydrog"/>
    <property type="match status" value="1"/>
</dbReference>
<dbReference type="InterPro" id="IPR036291">
    <property type="entry name" value="NAD(P)-bd_dom_sf"/>
</dbReference>
<feature type="binding site" evidence="13">
    <location>
        <position position="243"/>
    </location>
    <ligand>
        <name>sn-glycerol 3-phosphate</name>
        <dbReference type="ChEBI" id="CHEBI:57597"/>
    </ligand>
</feature>
<keyword evidence="3 13" id="KW-0521">NADP</keyword>
<feature type="binding site" evidence="13">
    <location>
        <position position="255"/>
    </location>
    <ligand>
        <name>sn-glycerol 3-phosphate</name>
        <dbReference type="ChEBI" id="CHEBI:57597"/>
    </ligand>
</feature>
<proteinExistence type="inferred from homology"/>
<feature type="active site" description="Proton acceptor" evidence="13 14">
    <location>
        <position position="190"/>
    </location>
</feature>
<dbReference type="Gene3D" id="3.40.50.720">
    <property type="entry name" value="NAD(P)-binding Rossmann-like Domain"/>
    <property type="match status" value="1"/>
</dbReference>
<dbReference type="Pfam" id="PF07479">
    <property type="entry name" value="NAD_Gly3P_dh_C"/>
    <property type="match status" value="1"/>
</dbReference>
<dbReference type="InterPro" id="IPR006168">
    <property type="entry name" value="G3P_DH_NAD-dep"/>
</dbReference>
<feature type="binding site" evidence="16">
    <location>
        <position position="139"/>
    </location>
    <ligand>
        <name>NAD(+)</name>
        <dbReference type="ChEBI" id="CHEBI:57540"/>
    </ligand>
</feature>
<feature type="binding site" evidence="13">
    <location>
        <position position="137"/>
    </location>
    <ligand>
        <name>sn-glycerol 3-phosphate</name>
        <dbReference type="ChEBI" id="CHEBI:57597"/>
    </ligand>
</feature>
<dbReference type="GO" id="GO:0047952">
    <property type="term" value="F:glycerol-3-phosphate dehydrogenase [NAD(P)+] activity"/>
    <property type="evidence" value="ECO:0007669"/>
    <property type="project" value="UniProtKB-UniRule"/>
</dbReference>
<evidence type="ECO:0000256" key="17">
    <source>
        <dbReference type="RuleBase" id="RU000437"/>
    </source>
</evidence>
<evidence type="ECO:0000256" key="11">
    <source>
        <dbReference type="ARBA" id="ARBA00069372"/>
    </source>
</evidence>
<evidence type="ECO:0000256" key="6">
    <source>
        <dbReference type="ARBA" id="ARBA00023098"/>
    </source>
</evidence>
<dbReference type="GO" id="GO:0051287">
    <property type="term" value="F:NAD binding"/>
    <property type="evidence" value="ECO:0007669"/>
    <property type="project" value="InterPro"/>
</dbReference>
<reference evidence="20" key="1">
    <citation type="submission" date="2020-12" db="EMBL/GenBank/DDBJ databases">
        <title>Clostridium thailandense sp. nov., a novel acetogenic bacterium isolated from peat land soil in Thailand.</title>
        <authorList>
            <person name="Chaikitkaew S."/>
            <person name="Birkeland N.K."/>
        </authorList>
    </citation>
    <scope>NUCLEOTIDE SEQUENCE</scope>
    <source>
        <strain evidence="20">DSM 17425</strain>
    </source>
</reference>
<evidence type="ECO:0000256" key="15">
    <source>
        <dbReference type="PIRSR" id="PIRSR000114-2"/>
    </source>
</evidence>
<keyword evidence="2 13" id="KW-0444">Lipid biosynthesis</keyword>
<keyword evidence="8 13" id="KW-1208">Phospholipid metabolism</keyword>
<dbReference type="SUPFAM" id="SSF51735">
    <property type="entry name" value="NAD(P)-binding Rossmann-fold domains"/>
    <property type="match status" value="1"/>
</dbReference>
<feature type="domain" description="Glycerol-3-phosphate dehydrogenase NAD-dependent C-terminal" evidence="19">
    <location>
        <begin position="179"/>
        <end position="317"/>
    </location>
</feature>
<dbReference type="AlphaFoldDB" id="A0A934M6X3"/>
<dbReference type="SUPFAM" id="SSF48179">
    <property type="entry name" value="6-phosphogluconate dehydrogenase C-terminal domain-like"/>
    <property type="match status" value="1"/>
</dbReference>
<sequence length="332" mass="36262">MGSGVTFLGGGSFGTALAVMLAKKGIQVKIWDRKKDVINDINVKRENIKYLHGTVIPFGVEAFENMGDAITDSDYIVLSVPSHAIREVCRQAEKFITNNQIIVSIAKGIEEESEKRLSQVIKEELPKNPIVILSGPSHAEEVAQDIPTTVVVTSENMEYAEKVQDLFMTNKFRIYANEDITGVEIGGAVKNIIALAAGVSDGIGYGDNTKAALMTRGMSEIIRIGTKLGGNKETFAGLTGMGDLIVTCTSMHSRNRRAGILIGRGATAMEATEEIGMVVEGIKACKAFYELKEKLKVSMPITDALYKVLFEGKDPKYGVHELMTRDKKYEVY</sequence>